<feature type="binding site" evidence="10">
    <location>
        <position position="220"/>
    </location>
    <ligand>
        <name>Mn(2+)</name>
        <dbReference type="ChEBI" id="CHEBI:29035"/>
    </ligand>
</feature>
<evidence type="ECO:0000256" key="4">
    <source>
        <dbReference type="ARBA" id="ARBA00022801"/>
    </source>
</evidence>
<evidence type="ECO:0000256" key="10">
    <source>
        <dbReference type="HAMAP-Rule" id="MF_01470"/>
    </source>
</evidence>
<dbReference type="Gene3D" id="1.20.120.920">
    <property type="entry name" value="CRISPR-associated endonuclease Cas1, C-terminal domain"/>
    <property type="match status" value="1"/>
</dbReference>
<feature type="binding site" evidence="10">
    <location>
        <position position="148"/>
    </location>
    <ligand>
        <name>Mn(2+)</name>
        <dbReference type="ChEBI" id="CHEBI:29035"/>
    </ligand>
</feature>
<dbReference type="EMBL" id="JABFDB010000009">
    <property type="protein sequence ID" value="NYZ20910.1"/>
    <property type="molecule type" value="Genomic_DNA"/>
</dbReference>
<keyword evidence="7 10" id="KW-0238">DNA-binding</keyword>
<reference evidence="11 12" key="1">
    <citation type="submission" date="2020-05" db="EMBL/GenBank/DDBJ databases">
        <title>Azospirillum oleiclasticum sp. nov, a nitrogen-fixing and heavy crude oil-emulsifying bacterium isolated from the crude oil of Yumen Oilfield.</title>
        <authorList>
            <person name="Wu D."/>
            <person name="Cai M."/>
            <person name="Zhang X."/>
        </authorList>
    </citation>
    <scope>NUCLEOTIDE SEQUENCE [LARGE SCALE GENOMIC DNA]</scope>
    <source>
        <strain evidence="11 12">ROY-1-1-2</strain>
    </source>
</reference>
<protein>
    <recommendedName>
        <fullName evidence="10">CRISPR-associated endonuclease Cas1</fullName>
        <ecNumber evidence="10">3.1.-.-</ecNumber>
    </recommendedName>
</protein>
<feature type="binding site" evidence="10">
    <location>
        <position position="205"/>
    </location>
    <ligand>
        <name>Mn(2+)</name>
        <dbReference type="ChEBI" id="CHEBI:29035"/>
    </ligand>
</feature>
<comment type="cofactor">
    <cofactor evidence="10">
        <name>Mg(2+)</name>
        <dbReference type="ChEBI" id="CHEBI:18420"/>
    </cofactor>
    <cofactor evidence="10">
        <name>Mn(2+)</name>
        <dbReference type="ChEBI" id="CHEBI:29035"/>
    </cofactor>
</comment>
<accession>A0ABX2T9D8</accession>
<comment type="function">
    <text evidence="10">CRISPR (clustered regularly interspaced short palindromic repeat), is an adaptive immune system that provides protection against mobile genetic elements (viruses, transposable elements and conjugative plasmids). CRISPR clusters contain spacers, sequences complementary to antecedent mobile elements, and target invading nucleic acids. CRISPR clusters are transcribed and processed into CRISPR RNA (crRNA). Acts as a dsDNA endonuclease. Involved in the integration of spacer DNA into the CRISPR cassette.</text>
</comment>
<comment type="subunit">
    <text evidence="9 10">Homodimer, forms a heterotetramer with a Cas2 homodimer.</text>
</comment>
<keyword evidence="3 10" id="KW-0255">Endonuclease</keyword>
<keyword evidence="5 10" id="KW-0460">Magnesium</keyword>
<evidence type="ECO:0000256" key="6">
    <source>
        <dbReference type="ARBA" id="ARBA00023118"/>
    </source>
</evidence>
<keyword evidence="4 10" id="KW-0378">Hydrolase</keyword>
<dbReference type="InterPro" id="IPR019855">
    <property type="entry name" value="CRISPR-assoc_Cas1_NMENI"/>
</dbReference>
<dbReference type="PANTHER" id="PTHR34353">
    <property type="entry name" value="CRISPR-ASSOCIATED ENDONUCLEASE CAS1 1"/>
    <property type="match status" value="1"/>
</dbReference>
<dbReference type="RefSeq" id="WP_180282683.1">
    <property type="nucleotide sequence ID" value="NZ_JABFDB010000009.1"/>
</dbReference>
<evidence type="ECO:0000256" key="5">
    <source>
        <dbReference type="ARBA" id="ARBA00022842"/>
    </source>
</evidence>
<organism evidence="11 12">
    <name type="scientific">Azospirillum oleiclasticum</name>
    <dbReference type="NCBI Taxonomy" id="2735135"/>
    <lineage>
        <taxon>Bacteria</taxon>
        <taxon>Pseudomonadati</taxon>
        <taxon>Pseudomonadota</taxon>
        <taxon>Alphaproteobacteria</taxon>
        <taxon>Rhodospirillales</taxon>
        <taxon>Azospirillaceae</taxon>
        <taxon>Azospirillum</taxon>
    </lineage>
</organism>
<keyword evidence="6 10" id="KW-0051">Antiviral defense</keyword>
<evidence type="ECO:0000256" key="3">
    <source>
        <dbReference type="ARBA" id="ARBA00022759"/>
    </source>
</evidence>
<evidence type="ECO:0000256" key="9">
    <source>
        <dbReference type="ARBA" id="ARBA00038592"/>
    </source>
</evidence>
<comment type="similarity">
    <text evidence="10">Belongs to the CRISPR-associated endonuclease Cas1 family.</text>
</comment>
<dbReference type="NCBIfam" id="TIGR00287">
    <property type="entry name" value="cas1"/>
    <property type="match status" value="1"/>
</dbReference>
<dbReference type="InterPro" id="IPR042206">
    <property type="entry name" value="CRISPR-assoc_Cas1_C"/>
</dbReference>
<dbReference type="NCBIfam" id="TIGR03639">
    <property type="entry name" value="cas1_NMENI"/>
    <property type="match status" value="1"/>
</dbReference>
<gene>
    <name evidence="10 11" type="primary">cas1</name>
    <name evidence="11" type="ORF">HND93_14445</name>
</gene>
<evidence type="ECO:0000256" key="8">
    <source>
        <dbReference type="ARBA" id="ARBA00023211"/>
    </source>
</evidence>
<keyword evidence="8 10" id="KW-0464">Manganese</keyword>
<sequence length="314" mass="33928">MTGRVVEIAEDGRHLSLSRGFLVVSAEGREIGRVPLDDIAVVMANAHGLTYSNNLLVALCERGAVMVLCGSNHVPAAFLWPVDSHHVQARRMRAQVEAPAPLAKRLWQACVRAKIRQQAAALDSRGLPGGGLLEMARRVRSGDPDNLEAQAARRYWPALFGAEFRRDQDAGGANAMLNYGYAILRSATARAVTAAGLHPSIGLHHSNRGNPLCLVDDLMEPFRPLIDLAVLRLLEAGHTGVTREVKRFLALVPSLDMLTAQGTTPIGTVLIRLAGSLARVLEEGKGDLDLPALDRPWAPMPLEWPPPAPDDRAC</sequence>
<evidence type="ECO:0000313" key="11">
    <source>
        <dbReference type="EMBL" id="NYZ20910.1"/>
    </source>
</evidence>
<dbReference type="PANTHER" id="PTHR34353:SF2">
    <property type="entry name" value="CRISPR-ASSOCIATED ENDONUCLEASE CAS1 1"/>
    <property type="match status" value="1"/>
</dbReference>
<evidence type="ECO:0000256" key="1">
    <source>
        <dbReference type="ARBA" id="ARBA00022722"/>
    </source>
</evidence>
<dbReference type="InterPro" id="IPR050646">
    <property type="entry name" value="Cas1"/>
</dbReference>
<evidence type="ECO:0000256" key="7">
    <source>
        <dbReference type="ARBA" id="ARBA00023125"/>
    </source>
</evidence>
<keyword evidence="2 10" id="KW-0479">Metal-binding</keyword>
<dbReference type="GO" id="GO:0004519">
    <property type="term" value="F:endonuclease activity"/>
    <property type="evidence" value="ECO:0007669"/>
    <property type="project" value="UniProtKB-KW"/>
</dbReference>
<dbReference type="InterPro" id="IPR002729">
    <property type="entry name" value="CRISPR-assoc_Cas1"/>
</dbReference>
<comment type="caution">
    <text evidence="11">The sequence shown here is derived from an EMBL/GenBank/DDBJ whole genome shotgun (WGS) entry which is preliminary data.</text>
</comment>
<name>A0ABX2T9D8_9PROT</name>
<dbReference type="EC" id="3.1.-.-" evidence="10"/>
<dbReference type="Pfam" id="PF01867">
    <property type="entry name" value="Cas_Cas1"/>
    <property type="match status" value="1"/>
</dbReference>
<proteinExistence type="inferred from homology"/>
<keyword evidence="1 10" id="KW-0540">Nuclease</keyword>
<evidence type="ECO:0000256" key="2">
    <source>
        <dbReference type="ARBA" id="ARBA00022723"/>
    </source>
</evidence>
<dbReference type="HAMAP" id="MF_01470">
    <property type="entry name" value="Cas1"/>
    <property type="match status" value="1"/>
</dbReference>
<dbReference type="Proteomes" id="UP000584642">
    <property type="component" value="Unassembled WGS sequence"/>
</dbReference>
<keyword evidence="12" id="KW-1185">Reference proteome</keyword>
<evidence type="ECO:0000313" key="12">
    <source>
        <dbReference type="Proteomes" id="UP000584642"/>
    </source>
</evidence>